<gene>
    <name evidence="2" type="ORF">ACFS6J_17925</name>
</gene>
<accession>A0ABW6B643</accession>
<sequence>MTKTQSSKESLIIPEEVVMNQIYYIRDQKVMLDRDLADLYGVETKVLKQVRNIDKFSENHRLKKKKLRKEGEYVY</sequence>
<dbReference type="Proteomes" id="UP001597560">
    <property type="component" value="Unassembled WGS sequence"/>
</dbReference>
<feature type="domain" description="KilA-N DNA-binding" evidence="1">
    <location>
        <begin position="20"/>
        <end position="63"/>
    </location>
</feature>
<comment type="caution">
    <text evidence="2">The sequence shown here is derived from an EMBL/GenBank/DDBJ whole genome shotgun (WGS) entry which is preliminary data.</text>
</comment>
<dbReference type="Pfam" id="PF10543">
    <property type="entry name" value="ORF6N"/>
    <property type="match status" value="1"/>
</dbReference>
<keyword evidence="3" id="KW-1185">Reference proteome</keyword>
<evidence type="ECO:0000259" key="1">
    <source>
        <dbReference type="Pfam" id="PF10543"/>
    </source>
</evidence>
<dbReference type="RefSeq" id="WP_377611798.1">
    <property type="nucleotide sequence ID" value="NZ_JBHUPA010000008.1"/>
</dbReference>
<dbReference type="EMBL" id="JBHUPA010000008">
    <property type="protein sequence ID" value="MFD2963689.1"/>
    <property type="molecule type" value="Genomic_DNA"/>
</dbReference>
<reference evidence="3" key="1">
    <citation type="journal article" date="2019" name="Int. J. Syst. Evol. Microbiol.">
        <title>The Global Catalogue of Microorganisms (GCM) 10K type strain sequencing project: providing services to taxonomists for standard genome sequencing and annotation.</title>
        <authorList>
            <consortium name="The Broad Institute Genomics Platform"/>
            <consortium name="The Broad Institute Genome Sequencing Center for Infectious Disease"/>
            <person name="Wu L."/>
            <person name="Ma J."/>
        </authorList>
    </citation>
    <scope>NUCLEOTIDE SEQUENCE [LARGE SCALE GENOMIC DNA]</scope>
    <source>
        <strain evidence="3">KCTC 23098</strain>
    </source>
</reference>
<organism evidence="2 3">
    <name type="scientific">Olivibacter jilunii</name>
    <dbReference type="NCBI Taxonomy" id="985016"/>
    <lineage>
        <taxon>Bacteria</taxon>
        <taxon>Pseudomonadati</taxon>
        <taxon>Bacteroidota</taxon>
        <taxon>Sphingobacteriia</taxon>
        <taxon>Sphingobacteriales</taxon>
        <taxon>Sphingobacteriaceae</taxon>
        <taxon>Olivibacter</taxon>
    </lineage>
</organism>
<dbReference type="InterPro" id="IPR018873">
    <property type="entry name" value="KilA-N_DNA-bd_domain"/>
</dbReference>
<protein>
    <submittedName>
        <fullName evidence="2">ORF6N domain-containing protein</fullName>
    </submittedName>
</protein>
<name>A0ABW6B643_9SPHI</name>
<evidence type="ECO:0000313" key="2">
    <source>
        <dbReference type="EMBL" id="MFD2963689.1"/>
    </source>
</evidence>
<evidence type="ECO:0000313" key="3">
    <source>
        <dbReference type="Proteomes" id="UP001597560"/>
    </source>
</evidence>
<proteinExistence type="predicted"/>